<dbReference type="AlphaFoldDB" id="A0A1J5PTV0"/>
<reference evidence="1" key="1">
    <citation type="submission" date="2016-10" db="EMBL/GenBank/DDBJ databases">
        <title>Sequence of Gallionella enrichment culture.</title>
        <authorList>
            <person name="Poehlein A."/>
            <person name="Muehling M."/>
            <person name="Daniel R."/>
        </authorList>
    </citation>
    <scope>NUCLEOTIDE SEQUENCE</scope>
</reference>
<comment type="caution">
    <text evidence="1">The sequence shown here is derived from an EMBL/GenBank/DDBJ whole genome shotgun (WGS) entry which is preliminary data.</text>
</comment>
<accession>A0A1J5PTV0</accession>
<evidence type="ECO:0000313" key="1">
    <source>
        <dbReference type="EMBL" id="OIQ66981.1"/>
    </source>
</evidence>
<proteinExistence type="predicted"/>
<gene>
    <name evidence="1" type="ORF">GALL_514420</name>
</gene>
<organism evidence="1">
    <name type="scientific">mine drainage metagenome</name>
    <dbReference type="NCBI Taxonomy" id="410659"/>
    <lineage>
        <taxon>unclassified sequences</taxon>
        <taxon>metagenomes</taxon>
        <taxon>ecological metagenomes</taxon>
    </lineage>
</organism>
<name>A0A1J5PTV0_9ZZZZ</name>
<dbReference type="EMBL" id="MLJW01006223">
    <property type="protein sequence ID" value="OIQ66981.1"/>
    <property type="molecule type" value="Genomic_DNA"/>
</dbReference>
<sequence length="94" mass="10268">MNRKFQPTPSRIKPERKCRNSLPVSAMATCPPSRAMPAAMIGSTPKRRIRLPVKKEGANMPRTCHWITVAEAPSGWPQICIASGVAVITMIITA</sequence>
<protein>
    <submittedName>
        <fullName evidence="1">Uncharacterized protein</fullName>
    </submittedName>
</protein>